<dbReference type="AlphaFoldDB" id="A0A8D8WS21"/>
<evidence type="ECO:0000256" key="1">
    <source>
        <dbReference type="SAM" id="Phobius"/>
    </source>
</evidence>
<name>A0A8D8WS21_9HEMI</name>
<evidence type="ECO:0000313" key="2">
    <source>
        <dbReference type="EMBL" id="CAG6670468.1"/>
    </source>
</evidence>
<keyword evidence="1" id="KW-0812">Transmembrane</keyword>
<feature type="transmembrane region" description="Helical" evidence="1">
    <location>
        <begin position="41"/>
        <end position="63"/>
    </location>
</feature>
<sequence length="162" mass="19182">MKSYKTRVIFTIFPSYGSYLTTVRVLDDYLMWRGFDPQPGGNFFFVCFYFSSISSFDFFFWCCTVGRLKNTQNGQTHQESWNHRKVWYQIWCLPQKNGEENGNHPTCQVYLLFLWQGCHEEILCRHLVLQEMQASGSWRSMGLQHNCSHICTISYQTSARSH</sequence>
<protein>
    <submittedName>
        <fullName evidence="2">Uncharacterized protein</fullName>
    </submittedName>
</protein>
<proteinExistence type="predicted"/>
<organism evidence="2">
    <name type="scientific">Cacopsylla melanoneura</name>
    <dbReference type="NCBI Taxonomy" id="428564"/>
    <lineage>
        <taxon>Eukaryota</taxon>
        <taxon>Metazoa</taxon>
        <taxon>Ecdysozoa</taxon>
        <taxon>Arthropoda</taxon>
        <taxon>Hexapoda</taxon>
        <taxon>Insecta</taxon>
        <taxon>Pterygota</taxon>
        <taxon>Neoptera</taxon>
        <taxon>Paraneoptera</taxon>
        <taxon>Hemiptera</taxon>
        <taxon>Sternorrhyncha</taxon>
        <taxon>Psylloidea</taxon>
        <taxon>Psyllidae</taxon>
        <taxon>Psyllinae</taxon>
        <taxon>Cacopsylla</taxon>
    </lineage>
</organism>
<keyword evidence="1" id="KW-0472">Membrane</keyword>
<reference evidence="2" key="1">
    <citation type="submission" date="2021-05" db="EMBL/GenBank/DDBJ databases">
        <authorList>
            <person name="Alioto T."/>
            <person name="Alioto T."/>
            <person name="Gomez Garrido J."/>
        </authorList>
    </citation>
    <scope>NUCLEOTIDE SEQUENCE</scope>
</reference>
<dbReference type="EMBL" id="HBUF01223434">
    <property type="protein sequence ID" value="CAG6670468.1"/>
    <property type="molecule type" value="Transcribed_RNA"/>
</dbReference>
<keyword evidence="1" id="KW-1133">Transmembrane helix</keyword>
<accession>A0A8D8WS21</accession>